<proteinExistence type="predicted"/>
<protein>
    <submittedName>
        <fullName evidence="2">Uncharacterized protein</fullName>
    </submittedName>
</protein>
<sequence length="156" mass="17230">MTFPERPTCTCFLLSSITVLWAVIGCVPFSADAAPAPVTVENSVLSSLTLTGPDPWKESADKEAMRYAKSQVWRENIQRIPNSEFFAEMARIPWKQLAEKHQTLRNNKRALGIEIPDMFINAKSPAAHSHSKSSLSMGIDLGGMRKLAAKLRGMGK</sequence>
<gene>
    <name evidence="2" type="primary">RvY_09241-1</name>
    <name evidence="2" type="synonym">RvY_09241.1</name>
    <name evidence="2" type="ORF">RvY_09241</name>
</gene>
<feature type="chain" id="PRO_5008898454" evidence="1">
    <location>
        <begin position="34"/>
        <end position="156"/>
    </location>
</feature>
<feature type="signal peptide" evidence="1">
    <location>
        <begin position="1"/>
        <end position="33"/>
    </location>
</feature>
<keyword evidence="1" id="KW-0732">Signal</keyword>
<accession>A0A1D1VHS7</accession>
<evidence type="ECO:0000313" key="2">
    <source>
        <dbReference type="EMBL" id="GAU98038.1"/>
    </source>
</evidence>
<comment type="caution">
    <text evidence="2">The sequence shown here is derived from an EMBL/GenBank/DDBJ whole genome shotgun (WGS) entry which is preliminary data.</text>
</comment>
<keyword evidence="3" id="KW-1185">Reference proteome</keyword>
<dbReference type="Proteomes" id="UP000186922">
    <property type="component" value="Unassembled WGS sequence"/>
</dbReference>
<dbReference type="PROSITE" id="PS51257">
    <property type="entry name" value="PROKAR_LIPOPROTEIN"/>
    <property type="match status" value="1"/>
</dbReference>
<reference evidence="2 3" key="1">
    <citation type="journal article" date="2016" name="Nat. Commun.">
        <title>Extremotolerant tardigrade genome and improved radiotolerance of human cultured cells by tardigrade-unique protein.</title>
        <authorList>
            <person name="Hashimoto T."/>
            <person name="Horikawa D.D."/>
            <person name="Saito Y."/>
            <person name="Kuwahara H."/>
            <person name="Kozuka-Hata H."/>
            <person name="Shin-I T."/>
            <person name="Minakuchi Y."/>
            <person name="Ohishi K."/>
            <person name="Motoyama A."/>
            <person name="Aizu T."/>
            <person name="Enomoto A."/>
            <person name="Kondo K."/>
            <person name="Tanaka S."/>
            <person name="Hara Y."/>
            <person name="Koshikawa S."/>
            <person name="Sagara H."/>
            <person name="Miura T."/>
            <person name="Yokobori S."/>
            <person name="Miyagawa K."/>
            <person name="Suzuki Y."/>
            <person name="Kubo T."/>
            <person name="Oyama M."/>
            <person name="Kohara Y."/>
            <person name="Fujiyama A."/>
            <person name="Arakawa K."/>
            <person name="Katayama T."/>
            <person name="Toyoda A."/>
            <person name="Kunieda T."/>
        </authorList>
    </citation>
    <scope>NUCLEOTIDE SEQUENCE [LARGE SCALE GENOMIC DNA]</scope>
    <source>
        <strain evidence="2 3">YOKOZUNA-1</strain>
    </source>
</reference>
<evidence type="ECO:0000256" key="1">
    <source>
        <dbReference type="SAM" id="SignalP"/>
    </source>
</evidence>
<name>A0A1D1VHS7_RAMVA</name>
<dbReference type="EMBL" id="BDGG01000004">
    <property type="protein sequence ID" value="GAU98038.1"/>
    <property type="molecule type" value="Genomic_DNA"/>
</dbReference>
<organism evidence="2 3">
    <name type="scientific">Ramazzottius varieornatus</name>
    <name type="common">Water bear</name>
    <name type="synonym">Tardigrade</name>
    <dbReference type="NCBI Taxonomy" id="947166"/>
    <lineage>
        <taxon>Eukaryota</taxon>
        <taxon>Metazoa</taxon>
        <taxon>Ecdysozoa</taxon>
        <taxon>Tardigrada</taxon>
        <taxon>Eutardigrada</taxon>
        <taxon>Parachela</taxon>
        <taxon>Hypsibioidea</taxon>
        <taxon>Ramazzottiidae</taxon>
        <taxon>Ramazzottius</taxon>
    </lineage>
</organism>
<dbReference type="AlphaFoldDB" id="A0A1D1VHS7"/>
<evidence type="ECO:0000313" key="3">
    <source>
        <dbReference type="Proteomes" id="UP000186922"/>
    </source>
</evidence>